<evidence type="ECO:0000313" key="2">
    <source>
        <dbReference type="Proteomes" id="UP000275408"/>
    </source>
</evidence>
<reference evidence="1 2" key="1">
    <citation type="journal article" date="2018" name="Sci. Rep.">
        <title>Comparative analysis of the Pocillopora damicornis genome highlights role of immune system in coral evolution.</title>
        <authorList>
            <person name="Cunning R."/>
            <person name="Bay R.A."/>
            <person name="Gillette P."/>
            <person name="Baker A.C."/>
            <person name="Traylor-Knowles N."/>
        </authorList>
    </citation>
    <scope>NUCLEOTIDE SEQUENCE [LARGE SCALE GENOMIC DNA]</scope>
    <source>
        <strain evidence="1">RSMAS</strain>
        <tissue evidence="1">Whole animal</tissue>
    </source>
</reference>
<proteinExistence type="predicted"/>
<name>A0A3M6TAC5_POCDA</name>
<dbReference type="Proteomes" id="UP000275408">
    <property type="component" value="Unassembled WGS sequence"/>
</dbReference>
<protein>
    <submittedName>
        <fullName evidence="1">Uncharacterized protein</fullName>
    </submittedName>
</protein>
<comment type="caution">
    <text evidence="1">The sequence shown here is derived from an EMBL/GenBank/DDBJ whole genome shotgun (WGS) entry which is preliminary data.</text>
</comment>
<dbReference type="AlphaFoldDB" id="A0A3M6TAC5"/>
<sequence>MVDLVQQSEQHVAAYKEELRGKNEWMKALKQQLQAMQNPAVLSPVNHEAAAKVDRNGFAEIHSYHSAVLSTLQEKKCSVNNAYRLAGTAHSTIRDFLGIAELRIVDEMTFQSTLNRLGDPRLAVKTIKQECREQLGGLPN</sequence>
<organism evidence="1 2">
    <name type="scientific">Pocillopora damicornis</name>
    <name type="common">Cauliflower coral</name>
    <name type="synonym">Millepora damicornis</name>
    <dbReference type="NCBI Taxonomy" id="46731"/>
    <lineage>
        <taxon>Eukaryota</taxon>
        <taxon>Metazoa</taxon>
        <taxon>Cnidaria</taxon>
        <taxon>Anthozoa</taxon>
        <taxon>Hexacorallia</taxon>
        <taxon>Scleractinia</taxon>
        <taxon>Astrocoeniina</taxon>
        <taxon>Pocilloporidae</taxon>
        <taxon>Pocillopora</taxon>
    </lineage>
</organism>
<gene>
    <name evidence="1" type="ORF">pdam_00005495</name>
</gene>
<dbReference type="EMBL" id="RCHS01004020">
    <property type="protein sequence ID" value="RMX38342.1"/>
    <property type="molecule type" value="Genomic_DNA"/>
</dbReference>
<keyword evidence="2" id="KW-1185">Reference proteome</keyword>
<accession>A0A3M6TAC5</accession>
<evidence type="ECO:0000313" key="1">
    <source>
        <dbReference type="EMBL" id="RMX38342.1"/>
    </source>
</evidence>